<dbReference type="GO" id="GO:0006412">
    <property type="term" value="P:translation"/>
    <property type="evidence" value="ECO:0007669"/>
    <property type="project" value="UniProtKB-UniRule"/>
</dbReference>
<feature type="domain" description="Amidase" evidence="8">
    <location>
        <begin position="24"/>
        <end position="466"/>
    </location>
</feature>
<dbReference type="EMBL" id="PEZY01000005">
    <property type="protein sequence ID" value="PIS06233.1"/>
    <property type="molecule type" value="Genomic_DNA"/>
</dbReference>
<evidence type="ECO:0000256" key="5">
    <source>
        <dbReference type="ARBA" id="ARBA00022917"/>
    </source>
</evidence>
<dbReference type="PROSITE" id="PS00571">
    <property type="entry name" value="AMIDASES"/>
    <property type="match status" value="1"/>
</dbReference>
<proteinExistence type="inferred from homology"/>
<evidence type="ECO:0000256" key="4">
    <source>
        <dbReference type="ARBA" id="ARBA00022840"/>
    </source>
</evidence>
<dbReference type="HAMAP" id="MF_00120">
    <property type="entry name" value="GatA"/>
    <property type="match status" value="1"/>
</dbReference>
<dbReference type="Gene3D" id="3.90.1300.10">
    <property type="entry name" value="Amidase signature (AS) domain"/>
    <property type="match status" value="1"/>
</dbReference>
<comment type="subunit">
    <text evidence="7">Heterotrimer of A, B and C subunits.</text>
</comment>
<comment type="similarity">
    <text evidence="1 7">Belongs to the amidase family. GatA subfamily.</text>
</comment>
<dbReference type="GO" id="GO:0016740">
    <property type="term" value="F:transferase activity"/>
    <property type="evidence" value="ECO:0007669"/>
    <property type="project" value="UniProtKB-KW"/>
</dbReference>
<comment type="function">
    <text evidence="7">Allows the formation of correctly charged Gln-tRNA(Gln) through the transamidation of misacylated Glu-tRNA(Gln) in organisms which lack glutaminyl-tRNA synthetase. The reaction takes place in the presence of glutamine and ATP through an activated gamma-phospho-Glu-tRNA(Gln).</text>
</comment>
<gene>
    <name evidence="7 9" type="primary">gatA</name>
    <name evidence="9" type="ORF">COT80_01530</name>
</gene>
<evidence type="ECO:0000256" key="6">
    <source>
        <dbReference type="ARBA" id="ARBA00047407"/>
    </source>
</evidence>
<evidence type="ECO:0000256" key="7">
    <source>
        <dbReference type="HAMAP-Rule" id="MF_00120"/>
    </source>
</evidence>
<evidence type="ECO:0000259" key="8">
    <source>
        <dbReference type="Pfam" id="PF01425"/>
    </source>
</evidence>
<dbReference type="PANTHER" id="PTHR11895">
    <property type="entry name" value="TRANSAMIDASE"/>
    <property type="match status" value="1"/>
</dbReference>
<comment type="caution">
    <text evidence="9">The sequence shown here is derived from an EMBL/GenBank/DDBJ whole genome shotgun (WGS) entry which is preliminary data.</text>
</comment>
<dbReference type="InterPro" id="IPR020556">
    <property type="entry name" value="Amidase_CS"/>
</dbReference>
<dbReference type="NCBIfam" id="TIGR00132">
    <property type="entry name" value="gatA"/>
    <property type="match status" value="1"/>
</dbReference>
<dbReference type="InterPro" id="IPR000120">
    <property type="entry name" value="Amidase"/>
</dbReference>
<evidence type="ECO:0000256" key="3">
    <source>
        <dbReference type="ARBA" id="ARBA00022741"/>
    </source>
</evidence>
<keyword evidence="3 7" id="KW-0547">Nucleotide-binding</keyword>
<dbReference type="InterPro" id="IPR004412">
    <property type="entry name" value="GatA"/>
</dbReference>
<dbReference type="GO" id="GO:0005524">
    <property type="term" value="F:ATP binding"/>
    <property type="evidence" value="ECO:0007669"/>
    <property type="project" value="UniProtKB-KW"/>
</dbReference>
<keyword evidence="2 7" id="KW-0436">Ligase</keyword>
<protein>
    <recommendedName>
        <fullName evidence="7">Glutamyl-tRNA(Gln) amidotransferase subunit A</fullName>
        <shortName evidence="7">Glu-ADT subunit A</shortName>
        <ecNumber evidence="7">6.3.5.7</ecNumber>
    </recommendedName>
</protein>
<comment type="catalytic activity">
    <reaction evidence="6 7">
        <text>L-glutamyl-tRNA(Gln) + L-glutamine + ATP + H2O = L-glutaminyl-tRNA(Gln) + L-glutamate + ADP + phosphate + H(+)</text>
        <dbReference type="Rhea" id="RHEA:17521"/>
        <dbReference type="Rhea" id="RHEA-COMP:9681"/>
        <dbReference type="Rhea" id="RHEA-COMP:9684"/>
        <dbReference type="ChEBI" id="CHEBI:15377"/>
        <dbReference type="ChEBI" id="CHEBI:15378"/>
        <dbReference type="ChEBI" id="CHEBI:29985"/>
        <dbReference type="ChEBI" id="CHEBI:30616"/>
        <dbReference type="ChEBI" id="CHEBI:43474"/>
        <dbReference type="ChEBI" id="CHEBI:58359"/>
        <dbReference type="ChEBI" id="CHEBI:78520"/>
        <dbReference type="ChEBI" id="CHEBI:78521"/>
        <dbReference type="ChEBI" id="CHEBI:456216"/>
        <dbReference type="EC" id="6.3.5.7"/>
    </reaction>
</comment>
<dbReference type="AlphaFoldDB" id="A0A2H0W4F2"/>
<dbReference type="InterPro" id="IPR036928">
    <property type="entry name" value="AS_sf"/>
</dbReference>
<dbReference type="InterPro" id="IPR023631">
    <property type="entry name" value="Amidase_dom"/>
</dbReference>
<evidence type="ECO:0000313" key="9">
    <source>
        <dbReference type="EMBL" id="PIS06233.1"/>
    </source>
</evidence>
<sequence>MDLNKLTALETFEGLRDKKFSSEEITKKYLEQIKSFDSKVGAFITLNETEALSQAKLVDAKIKHNESLSPLAGIPVAIKDLFCTKGIKSTGASKILENYVPPYDASVVKTIRESKGVIIGKTNLDEFAMGGSGENSGFFPTHNPWDISRVPGGSSSGSAAAVAADMCAYSLGTDTGGSIRQPASFCNATGLKPTYGRVSRYGVMAMTSSLDTIGPITKNVEDAAFILQQIAGRDEKDSTTPAEKVDDYLQEIKKDIKGLRIGLPKEYFIEGVDEEVRNIILSAAKKFEEMGAEVIDVSLPHTDLAVAAYYIICPSEVSSNMARYDGIRYGLSKRDSRELLDLYLDTKTSGFGAEVKRRIMIGTYALSSGYYDAYYKKAMQVRTLVKQDFDKTFEDIDVILTPVSPTPAWKLGENTNNPLKDYLADIFTIPASLAGICGLSLPAGFAGGLPVGIQLLGKRFDEKTILRAGYQYQQVTSWHNKKPDIK</sequence>
<evidence type="ECO:0000256" key="2">
    <source>
        <dbReference type="ARBA" id="ARBA00022598"/>
    </source>
</evidence>
<feature type="active site" description="Charge relay system" evidence="7">
    <location>
        <position position="154"/>
    </location>
</feature>
<reference evidence="10" key="1">
    <citation type="submission" date="2017-09" db="EMBL/GenBank/DDBJ databases">
        <title>Depth-based differentiation of microbial function through sediment-hosted aquifers and enrichment of novel symbionts in the deep terrestrial subsurface.</title>
        <authorList>
            <person name="Probst A.J."/>
            <person name="Ladd B."/>
            <person name="Jarett J.K."/>
            <person name="Geller-Mcgrath D.E."/>
            <person name="Sieber C.M.K."/>
            <person name="Emerson J.B."/>
            <person name="Anantharaman K."/>
            <person name="Thomas B.C."/>
            <person name="Malmstrom R."/>
            <person name="Stieglmeier M."/>
            <person name="Klingl A."/>
            <person name="Woyke T."/>
            <person name="Ryan C.M."/>
            <person name="Banfield J.F."/>
        </authorList>
    </citation>
    <scope>NUCLEOTIDE SEQUENCE [LARGE SCALE GENOMIC DNA]</scope>
</reference>
<feature type="active site" description="Acyl-ester intermediate" evidence="7">
    <location>
        <position position="178"/>
    </location>
</feature>
<dbReference type="Proteomes" id="UP000229056">
    <property type="component" value="Unassembled WGS sequence"/>
</dbReference>
<dbReference type="Pfam" id="PF01425">
    <property type="entry name" value="Amidase"/>
    <property type="match status" value="1"/>
</dbReference>
<accession>A0A2H0W4F2</accession>
<keyword evidence="5 7" id="KW-0648">Protein biosynthesis</keyword>
<keyword evidence="4 7" id="KW-0067">ATP-binding</keyword>
<name>A0A2H0W4F2_9BACT</name>
<organism evidence="9 10">
    <name type="scientific">Candidatus Buchananbacteria bacterium CG10_big_fil_rev_8_21_14_0_10_33_19</name>
    <dbReference type="NCBI Taxonomy" id="1974525"/>
    <lineage>
        <taxon>Bacteria</taxon>
        <taxon>Candidatus Buchananiibacteriota</taxon>
    </lineage>
</organism>
<dbReference type="GO" id="GO:0030956">
    <property type="term" value="C:glutamyl-tRNA(Gln) amidotransferase complex"/>
    <property type="evidence" value="ECO:0007669"/>
    <property type="project" value="InterPro"/>
</dbReference>
<feature type="active site" description="Charge relay system" evidence="7">
    <location>
        <position position="79"/>
    </location>
</feature>
<evidence type="ECO:0000313" key="10">
    <source>
        <dbReference type="Proteomes" id="UP000229056"/>
    </source>
</evidence>
<evidence type="ECO:0000256" key="1">
    <source>
        <dbReference type="ARBA" id="ARBA00008069"/>
    </source>
</evidence>
<dbReference type="GO" id="GO:0050567">
    <property type="term" value="F:glutaminyl-tRNA synthase (glutamine-hydrolyzing) activity"/>
    <property type="evidence" value="ECO:0007669"/>
    <property type="project" value="UniProtKB-UniRule"/>
</dbReference>
<dbReference type="PANTHER" id="PTHR11895:SF151">
    <property type="entry name" value="GLUTAMYL-TRNA(GLN) AMIDOTRANSFERASE SUBUNIT A"/>
    <property type="match status" value="1"/>
</dbReference>
<keyword evidence="9" id="KW-0808">Transferase</keyword>
<dbReference type="SUPFAM" id="SSF75304">
    <property type="entry name" value="Amidase signature (AS) enzymes"/>
    <property type="match status" value="1"/>
</dbReference>
<dbReference type="EC" id="6.3.5.7" evidence="7"/>